<dbReference type="EMBL" id="JBHSCR010000034">
    <property type="protein sequence ID" value="MFC4349596.1"/>
    <property type="molecule type" value="Genomic_DNA"/>
</dbReference>
<keyword evidence="2" id="KW-1185">Reference proteome</keyword>
<evidence type="ECO:0000313" key="2">
    <source>
        <dbReference type="Proteomes" id="UP001595776"/>
    </source>
</evidence>
<reference evidence="2" key="1">
    <citation type="journal article" date="2019" name="Int. J. Syst. Evol. Microbiol.">
        <title>The Global Catalogue of Microorganisms (GCM) 10K type strain sequencing project: providing services to taxonomists for standard genome sequencing and annotation.</title>
        <authorList>
            <consortium name="The Broad Institute Genomics Platform"/>
            <consortium name="The Broad Institute Genome Sequencing Center for Infectious Disease"/>
            <person name="Wu L."/>
            <person name="Ma J."/>
        </authorList>
    </citation>
    <scope>NUCLEOTIDE SEQUENCE [LARGE SCALE GENOMIC DNA]</scope>
    <source>
        <strain evidence="2">CGMCC 1.15304</strain>
    </source>
</reference>
<organism evidence="1 2">
    <name type="scientific">Kordiimonas lipolytica</name>
    <dbReference type="NCBI Taxonomy" id="1662421"/>
    <lineage>
        <taxon>Bacteria</taxon>
        <taxon>Pseudomonadati</taxon>
        <taxon>Pseudomonadota</taxon>
        <taxon>Alphaproteobacteria</taxon>
        <taxon>Kordiimonadales</taxon>
        <taxon>Kordiimonadaceae</taxon>
        <taxon>Kordiimonas</taxon>
    </lineage>
</organism>
<sequence>MGKLSSTKRLHDEQLRARLNRLMSGDLRPDDVTKLFAGLRSSTYGRASFRELADFAAHPDFRNRGPITDRIRDMRTTFKPLIDHALNPNGASIEQIFDRAESNFRMATDEQVARLSGGLKRRKAGSVLGSAIDKLRQGPKGIHLSPAEKLLAHNFGDRLIWNPALRAKGVFDDFKQVMLKNGLMTACNSDKLDDARALVILHAITVMHGVAFDIGDGMKGVLQAGYKNEEGCLEVTTVLNLEGYPKMISLKLGMFWTDLLAKNHVDEMLLDRHGPWDFPIEIQDNKLCPIGDVPELQEEDDNSTMVHLP</sequence>
<dbReference type="RefSeq" id="WP_156431941.1">
    <property type="nucleotide sequence ID" value="NZ_JBHSCR010000034.1"/>
</dbReference>
<evidence type="ECO:0000313" key="1">
    <source>
        <dbReference type="EMBL" id="MFC4349596.1"/>
    </source>
</evidence>
<dbReference type="Proteomes" id="UP001595776">
    <property type="component" value="Unassembled WGS sequence"/>
</dbReference>
<comment type="caution">
    <text evidence="1">The sequence shown here is derived from an EMBL/GenBank/DDBJ whole genome shotgun (WGS) entry which is preliminary data.</text>
</comment>
<protein>
    <submittedName>
        <fullName evidence="1">Uncharacterized protein</fullName>
    </submittedName>
</protein>
<proteinExistence type="predicted"/>
<accession>A0ABV8UED1</accession>
<gene>
    <name evidence="1" type="ORF">ACFO5Q_17230</name>
</gene>
<name>A0ABV8UED1_9PROT</name>